<reference evidence="5 6" key="1">
    <citation type="journal article" date="2013" name="Stand. Genomic Sci.">
        <title>Genome sequence of the reddish-pigmented Rubellimicrobium thermophilum type strain (DSM 16684(T)), a member of the Roseobacter clade.</title>
        <authorList>
            <person name="Fiebig A."/>
            <person name="Riedel T."/>
            <person name="Gronow S."/>
            <person name="Petersen J."/>
            <person name="Klenk H.P."/>
            <person name="Goker M."/>
        </authorList>
    </citation>
    <scope>NUCLEOTIDE SEQUENCE [LARGE SCALE GENOMIC DNA]</scope>
    <source>
        <strain evidence="5 6">DSM 16684</strain>
    </source>
</reference>
<keyword evidence="3" id="KW-0804">Transcription</keyword>
<evidence type="ECO:0000256" key="1">
    <source>
        <dbReference type="ARBA" id="ARBA00023015"/>
    </source>
</evidence>
<dbReference type="OrthoDB" id="7826109at2"/>
<sequence>MYRYPATRDKESPPAAPAPDLGRLAVSGHYIALRVGFAYPLEEDNALPASWVEHYTRAGLLMADPVLHWVHGSTGSIRWSALADRDSRGVLAQAAEYGLRFGLAVSILDPGPKGHRSWGSFARPDREFTDEEVALLEAYLRQRHESLAPPTNITRAELEALRLVKDGQRLKQIAWQLGVTEGAVKQRLKSARLKLEAKTGAEAISRATSFGLI</sequence>
<evidence type="ECO:0000259" key="4">
    <source>
        <dbReference type="SMART" id="SM00421"/>
    </source>
</evidence>
<gene>
    <name evidence="5" type="ORF">ruthe_00617</name>
</gene>
<dbReference type="GO" id="GO:0003677">
    <property type="term" value="F:DNA binding"/>
    <property type="evidence" value="ECO:0007669"/>
    <property type="project" value="UniProtKB-KW"/>
</dbReference>
<name>S9SAQ3_9RHOB</name>
<keyword evidence="2" id="KW-0238">DNA-binding</keyword>
<dbReference type="RefSeq" id="WP_021096724.1">
    <property type="nucleotide sequence ID" value="NZ_KE557320.1"/>
</dbReference>
<dbReference type="GO" id="GO:0006355">
    <property type="term" value="P:regulation of DNA-templated transcription"/>
    <property type="evidence" value="ECO:0007669"/>
    <property type="project" value="InterPro"/>
</dbReference>
<evidence type="ECO:0000313" key="5">
    <source>
        <dbReference type="EMBL" id="EPX87220.1"/>
    </source>
</evidence>
<protein>
    <submittedName>
        <fullName evidence="5">Transcriptional regulator, LuxR family</fullName>
    </submittedName>
</protein>
<organism evidence="5 6">
    <name type="scientific">Rubellimicrobium thermophilum DSM 16684</name>
    <dbReference type="NCBI Taxonomy" id="1123069"/>
    <lineage>
        <taxon>Bacteria</taxon>
        <taxon>Pseudomonadati</taxon>
        <taxon>Pseudomonadota</taxon>
        <taxon>Alphaproteobacteria</taxon>
        <taxon>Rhodobacterales</taxon>
        <taxon>Roseobacteraceae</taxon>
        <taxon>Rubellimicrobium</taxon>
    </lineage>
</organism>
<dbReference type="InterPro" id="IPR036388">
    <property type="entry name" value="WH-like_DNA-bd_sf"/>
</dbReference>
<evidence type="ECO:0000256" key="2">
    <source>
        <dbReference type="ARBA" id="ARBA00023125"/>
    </source>
</evidence>
<dbReference type="Proteomes" id="UP000015346">
    <property type="component" value="Unassembled WGS sequence"/>
</dbReference>
<dbReference type="SUPFAM" id="SSF75516">
    <property type="entry name" value="Pheromone-binding domain of LuxR-like quorum-sensing transcription factors"/>
    <property type="match status" value="1"/>
</dbReference>
<keyword evidence="6" id="KW-1185">Reference proteome</keyword>
<dbReference type="SMART" id="SM00421">
    <property type="entry name" value="HTH_LUXR"/>
    <property type="match status" value="1"/>
</dbReference>
<dbReference type="Gene3D" id="1.10.10.10">
    <property type="entry name" value="Winged helix-like DNA-binding domain superfamily/Winged helix DNA-binding domain"/>
    <property type="match status" value="1"/>
</dbReference>
<dbReference type="HOGENOM" id="CLU_115406_0_0_5"/>
<dbReference type="EMBL" id="AOLV01000008">
    <property type="protein sequence ID" value="EPX87220.1"/>
    <property type="molecule type" value="Genomic_DNA"/>
</dbReference>
<dbReference type="Gene3D" id="3.30.450.80">
    <property type="entry name" value="Transcription factor LuxR-like, autoinducer-binding domain"/>
    <property type="match status" value="1"/>
</dbReference>
<dbReference type="Pfam" id="PF03472">
    <property type="entry name" value="Autoind_bind"/>
    <property type="match status" value="1"/>
</dbReference>
<evidence type="ECO:0000256" key="3">
    <source>
        <dbReference type="ARBA" id="ARBA00023163"/>
    </source>
</evidence>
<dbReference type="InterPro" id="IPR016032">
    <property type="entry name" value="Sig_transdc_resp-reg_C-effctor"/>
</dbReference>
<dbReference type="STRING" id="1123069.ruthe_00617"/>
<dbReference type="AlphaFoldDB" id="S9SAQ3"/>
<dbReference type="InterPro" id="IPR036693">
    <property type="entry name" value="TF_LuxR_autoind-bd_dom_sf"/>
</dbReference>
<comment type="caution">
    <text evidence="5">The sequence shown here is derived from an EMBL/GenBank/DDBJ whole genome shotgun (WGS) entry which is preliminary data.</text>
</comment>
<keyword evidence="1" id="KW-0805">Transcription regulation</keyword>
<dbReference type="SUPFAM" id="SSF46894">
    <property type="entry name" value="C-terminal effector domain of the bipartite response regulators"/>
    <property type="match status" value="1"/>
</dbReference>
<dbReference type="Pfam" id="PF00196">
    <property type="entry name" value="GerE"/>
    <property type="match status" value="1"/>
</dbReference>
<dbReference type="InterPro" id="IPR000792">
    <property type="entry name" value="Tscrpt_reg_LuxR_C"/>
</dbReference>
<accession>S9SAQ3</accession>
<dbReference type="InterPro" id="IPR005143">
    <property type="entry name" value="TF_LuxR_autoind-bd_dom"/>
</dbReference>
<proteinExistence type="predicted"/>
<evidence type="ECO:0000313" key="6">
    <source>
        <dbReference type="Proteomes" id="UP000015346"/>
    </source>
</evidence>
<feature type="domain" description="HTH luxR-type" evidence="4">
    <location>
        <begin position="150"/>
        <end position="207"/>
    </location>
</feature>